<protein>
    <submittedName>
        <fullName evidence="1">Uncharacterized protein</fullName>
    </submittedName>
</protein>
<dbReference type="Proteomes" id="UP000270866">
    <property type="component" value="Unassembled WGS sequence"/>
</dbReference>
<gene>
    <name evidence="1" type="ORF">BFJ65_g17353</name>
</gene>
<name>A0A3L6MUA4_FUSOX</name>
<dbReference type="AlphaFoldDB" id="A0A3L6MUA4"/>
<evidence type="ECO:0000313" key="2">
    <source>
        <dbReference type="Proteomes" id="UP000270866"/>
    </source>
</evidence>
<organism evidence="1 2">
    <name type="scientific">Fusarium oxysporum f. sp. cepae</name>
    <dbReference type="NCBI Taxonomy" id="396571"/>
    <lineage>
        <taxon>Eukaryota</taxon>
        <taxon>Fungi</taxon>
        <taxon>Dikarya</taxon>
        <taxon>Ascomycota</taxon>
        <taxon>Pezizomycotina</taxon>
        <taxon>Sordariomycetes</taxon>
        <taxon>Hypocreomycetidae</taxon>
        <taxon>Hypocreales</taxon>
        <taxon>Nectriaceae</taxon>
        <taxon>Fusarium</taxon>
        <taxon>Fusarium oxysporum species complex</taxon>
    </lineage>
</organism>
<sequence length="38" mass="3969">MNAGHVTALPDDVKTILGDSGNLDNLELTSLTEANEEA</sequence>
<comment type="caution">
    <text evidence="1">The sequence shown here is derived from an EMBL/GenBank/DDBJ whole genome shotgun (WGS) entry which is preliminary data.</text>
</comment>
<reference evidence="1 2" key="1">
    <citation type="journal article" date="2018" name="Sci. Rep.">
        <title>Characterisation of pathogen-specific regions and novel effector candidates in Fusarium oxysporum f. sp. cepae.</title>
        <authorList>
            <person name="Armitage A.D."/>
            <person name="Taylor A."/>
            <person name="Sobczyk M.K."/>
            <person name="Baxter L."/>
            <person name="Greenfield B.P."/>
            <person name="Bates H.J."/>
            <person name="Wilson F."/>
            <person name="Jackson A.C."/>
            <person name="Ott S."/>
            <person name="Harrison R.J."/>
            <person name="Clarkson J.P."/>
        </authorList>
    </citation>
    <scope>NUCLEOTIDE SEQUENCE [LARGE SCALE GENOMIC DNA]</scope>
    <source>
        <strain evidence="1 2">FoC_Fus2</strain>
    </source>
</reference>
<dbReference type="EMBL" id="MRCU01000015">
    <property type="protein sequence ID" value="RKK07879.1"/>
    <property type="molecule type" value="Genomic_DNA"/>
</dbReference>
<evidence type="ECO:0000313" key="1">
    <source>
        <dbReference type="EMBL" id="RKK07879.1"/>
    </source>
</evidence>
<proteinExistence type="predicted"/>
<accession>A0A3L6MUA4</accession>